<protein>
    <submittedName>
        <fullName evidence="1">Uncharacterized protein</fullName>
    </submittedName>
</protein>
<name>A0A317Z476_STAPS</name>
<evidence type="ECO:0000313" key="1">
    <source>
        <dbReference type="EMBL" id="PWZ94378.1"/>
    </source>
</evidence>
<comment type="caution">
    <text evidence="1">The sequence shown here is derived from an EMBL/GenBank/DDBJ whole genome shotgun (WGS) entry which is preliminary data.</text>
</comment>
<accession>A0A317Z476</accession>
<dbReference type="EMBL" id="QEIV01002065">
    <property type="protein sequence ID" value="PWZ94378.1"/>
    <property type="molecule type" value="Genomic_DNA"/>
</dbReference>
<sequence>MCTYIDTLKILFNNSQQRFHTVDYIKYQPIYQNIIINLSYNCKIQKIKGVKKQYLHFVLHIGCV</sequence>
<dbReference type="AlphaFoldDB" id="A0A317Z476"/>
<reference evidence="1 2" key="1">
    <citation type="journal article" date="2018" name="Vet. Microbiol.">
        <title>Clonal diversity and geographic distribution of methicillin-resistant Staphylococcus pseudintermedius from Australian animals: Discovery of novel sequence types.</title>
        <authorList>
            <person name="Worthing K.A."/>
            <person name="Abraham S."/>
            <person name="Coombs G.W."/>
            <person name="Pang S."/>
            <person name="Saputra S."/>
            <person name="Jordan D."/>
            <person name="Trott D.J."/>
            <person name="Norris J.M."/>
        </authorList>
    </citation>
    <scope>NUCLEOTIDE SEQUENCE [LARGE SCALE GENOMIC DNA]</scope>
    <source>
        <strain evidence="1 2">ST71 3</strain>
    </source>
</reference>
<evidence type="ECO:0000313" key="2">
    <source>
        <dbReference type="Proteomes" id="UP000246351"/>
    </source>
</evidence>
<proteinExistence type="predicted"/>
<feature type="non-terminal residue" evidence="1">
    <location>
        <position position="64"/>
    </location>
</feature>
<gene>
    <name evidence="1" type="ORF">DD924_17570</name>
</gene>
<organism evidence="1 2">
    <name type="scientific">Staphylococcus pseudintermedius</name>
    <dbReference type="NCBI Taxonomy" id="283734"/>
    <lineage>
        <taxon>Bacteria</taxon>
        <taxon>Bacillati</taxon>
        <taxon>Bacillota</taxon>
        <taxon>Bacilli</taxon>
        <taxon>Bacillales</taxon>
        <taxon>Staphylococcaceae</taxon>
        <taxon>Staphylococcus</taxon>
        <taxon>Staphylococcus intermedius group</taxon>
    </lineage>
</organism>
<dbReference type="Proteomes" id="UP000246351">
    <property type="component" value="Unassembled WGS sequence"/>
</dbReference>